<dbReference type="UniPathway" id="UPA00223"/>
<gene>
    <name evidence="7" type="ORF">DW070_17500</name>
</gene>
<dbReference type="Proteomes" id="UP000260773">
    <property type="component" value="Unassembled WGS sequence"/>
</dbReference>
<evidence type="ECO:0000256" key="2">
    <source>
        <dbReference type="ARBA" id="ARBA00010566"/>
    </source>
</evidence>
<dbReference type="InterPro" id="IPR036969">
    <property type="entry name" value="Citrate_synthase_sf"/>
</dbReference>
<comment type="similarity">
    <text evidence="2 5">Belongs to the citrate synthase family.</text>
</comment>
<dbReference type="InterPro" id="IPR024176">
    <property type="entry name" value="Citrate_synthase_bac-typ"/>
</dbReference>
<evidence type="ECO:0000256" key="3">
    <source>
        <dbReference type="ARBA" id="ARBA00022679"/>
    </source>
</evidence>
<feature type="active site" evidence="6">
    <location>
        <position position="340"/>
    </location>
</feature>
<dbReference type="GO" id="GO:0005829">
    <property type="term" value="C:cytosol"/>
    <property type="evidence" value="ECO:0007669"/>
    <property type="project" value="TreeGrafter"/>
</dbReference>
<keyword evidence="3 5" id="KW-0808">Transferase</keyword>
<dbReference type="GO" id="GO:0036440">
    <property type="term" value="F:citrate synthase activity"/>
    <property type="evidence" value="ECO:0007669"/>
    <property type="project" value="UniProtKB-EC"/>
</dbReference>
<dbReference type="GO" id="GO:0005975">
    <property type="term" value="P:carbohydrate metabolic process"/>
    <property type="evidence" value="ECO:0007669"/>
    <property type="project" value="TreeGrafter"/>
</dbReference>
<dbReference type="Gene3D" id="1.10.580.10">
    <property type="entry name" value="Citrate Synthase, domain 1"/>
    <property type="match status" value="1"/>
</dbReference>
<dbReference type="InterPro" id="IPR002020">
    <property type="entry name" value="Citrate_synthase"/>
</dbReference>
<dbReference type="NCBIfam" id="NF010635">
    <property type="entry name" value="PRK14032.1"/>
    <property type="match status" value="1"/>
</dbReference>
<evidence type="ECO:0000256" key="1">
    <source>
        <dbReference type="ARBA" id="ARBA00005163"/>
    </source>
</evidence>
<evidence type="ECO:0000256" key="6">
    <source>
        <dbReference type="PIRSR" id="PIRSR001369-1"/>
    </source>
</evidence>
<organism evidence="7 8">
    <name type="scientific">Coprococcus catus</name>
    <dbReference type="NCBI Taxonomy" id="116085"/>
    <lineage>
        <taxon>Bacteria</taxon>
        <taxon>Bacillati</taxon>
        <taxon>Bacillota</taxon>
        <taxon>Clostridia</taxon>
        <taxon>Lachnospirales</taxon>
        <taxon>Lachnospiraceae</taxon>
        <taxon>Coprococcus</taxon>
    </lineage>
</organism>
<dbReference type="Pfam" id="PF00285">
    <property type="entry name" value="Citrate_synt"/>
    <property type="match status" value="1"/>
</dbReference>
<accession>A0A3E2T9E7</accession>
<dbReference type="Gene3D" id="1.10.230.10">
    <property type="entry name" value="Cytochrome P450-Terp, domain 2"/>
    <property type="match status" value="1"/>
</dbReference>
<protein>
    <recommendedName>
        <fullName evidence="5">Citrate synthase</fullName>
    </recommendedName>
</protein>
<dbReference type="PIRSF" id="PIRSF001369">
    <property type="entry name" value="Citrate_synth"/>
    <property type="match status" value="1"/>
</dbReference>
<dbReference type="InterPro" id="IPR016143">
    <property type="entry name" value="Citrate_synth-like_sm_a-sub"/>
</dbReference>
<name>A0A3E2T9E7_9FIRM</name>
<dbReference type="EMBL" id="QVEP01000114">
    <property type="protein sequence ID" value="RGB70975.1"/>
    <property type="molecule type" value="Genomic_DNA"/>
</dbReference>
<reference evidence="7 8" key="1">
    <citation type="submission" date="2018-08" db="EMBL/GenBank/DDBJ databases">
        <title>A genome reference for cultivated species of the human gut microbiota.</title>
        <authorList>
            <person name="Zou Y."/>
            <person name="Xue W."/>
            <person name="Luo G."/>
        </authorList>
    </citation>
    <scope>NUCLEOTIDE SEQUENCE [LARGE SCALE GENOMIC DNA]</scope>
    <source>
        <strain evidence="7 8">AF45-17</strain>
    </source>
</reference>
<dbReference type="AlphaFoldDB" id="A0A3E2T9E7"/>
<feature type="active site" evidence="6">
    <location>
        <position position="399"/>
    </location>
</feature>
<dbReference type="CDD" id="cd06113">
    <property type="entry name" value="citrate_synt_like_1_2"/>
    <property type="match status" value="1"/>
</dbReference>
<evidence type="ECO:0000256" key="5">
    <source>
        <dbReference type="PIRNR" id="PIRNR001369"/>
    </source>
</evidence>
<dbReference type="SUPFAM" id="SSF48256">
    <property type="entry name" value="Citrate synthase"/>
    <property type="match status" value="1"/>
</dbReference>
<dbReference type="GO" id="GO:0006099">
    <property type="term" value="P:tricarboxylic acid cycle"/>
    <property type="evidence" value="ECO:0007669"/>
    <property type="project" value="UniProtKB-UniPathway"/>
</dbReference>
<dbReference type="PANTHER" id="PTHR11739">
    <property type="entry name" value="CITRATE SYNTHASE"/>
    <property type="match status" value="1"/>
</dbReference>
<comment type="catalytic activity">
    <reaction evidence="4">
        <text>oxaloacetate + acetyl-CoA + H2O = citrate + CoA + H(+)</text>
        <dbReference type="Rhea" id="RHEA:16845"/>
        <dbReference type="ChEBI" id="CHEBI:15377"/>
        <dbReference type="ChEBI" id="CHEBI:15378"/>
        <dbReference type="ChEBI" id="CHEBI:16452"/>
        <dbReference type="ChEBI" id="CHEBI:16947"/>
        <dbReference type="ChEBI" id="CHEBI:57287"/>
        <dbReference type="ChEBI" id="CHEBI:57288"/>
        <dbReference type="EC" id="2.3.3.16"/>
    </reaction>
</comment>
<proteinExistence type="inferred from homology"/>
<dbReference type="InterPro" id="IPR016142">
    <property type="entry name" value="Citrate_synth-like_lrg_a-sub"/>
</dbReference>
<sequence length="478" mass="54502">MNDWKEDTFVDNMNHLLFDFLDKHADMYEGKDAINPELYDLYKVKRGLRDKNGNGVVAGLTTISTIEAFDISGDQKVPCDGRLYYRGYDVRELVSGTVREKRFGFEEAAYLLMFGCLPDRRELKQFCDVLGSMRTLPTNFVRDVIMKAPSRDIMNSLMKSILTLASYDSRVNDLSEVNVLRQCMMLISEVPMMAVYGYHAYNHYECEESMYIHRPSPELSTAENILMMLRPDKKYTELEARVLDVALMLHMEHGGGNNSTFTTHVVTSSGSDTYSVMAAALASLKGPKHGGANIKVMEMMDDLRANVSDTKDEDEIRNYLNQLVDKQAFDKKGLIYGMGHAVYSLSDPRAVVFKSFVESLAKEKGRMDDYHLYTTIERLAPEVIAEKRKIYKGVSANVDFYSGFVYSMLGIPVELFTPIFAMARVVGWSAHRMEELVNADKIIRPAYKSVAEKRIYQPIDKRQERELAGGNYRKIEEK</sequence>
<evidence type="ECO:0000313" key="7">
    <source>
        <dbReference type="EMBL" id="RGB70975.1"/>
    </source>
</evidence>
<comment type="pathway">
    <text evidence="1">Carbohydrate metabolism; tricarboxylic acid cycle.</text>
</comment>
<dbReference type="PRINTS" id="PR00143">
    <property type="entry name" value="CITRTSNTHASE"/>
</dbReference>
<dbReference type="PANTHER" id="PTHR11739:SF4">
    <property type="entry name" value="CITRATE SYNTHASE, PEROXISOMAL"/>
    <property type="match status" value="1"/>
</dbReference>
<comment type="caution">
    <text evidence="7">The sequence shown here is derived from an EMBL/GenBank/DDBJ whole genome shotgun (WGS) entry which is preliminary data.</text>
</comment>
<evidence type="ECO:0000256" key="4">
    <source>
        <dbReference type="ARBA" id="ARBA00049288"/>
    </source>
</evidence>
<evidence type="ECO:0000313" key="8">
    <source>
        <dbReference type="Proteomes" id="UP000260773"/>
    </source>
</evidence>